<feature type="transmembrane region" description="Helical" evidence="1">
    <location>
        <begin position="357"/>
        <end position="379"/>
    </location>
</feature>
<evidence type="ECO:0000313" key="3">
    <source>
        <dbReference type="Proteomes" id="UP000028545"/>
    </source>
</evidence>
<keyword evidence="1" id="KW-0472">Membrane</keyword>
<dbReference type="VEuPathDB" id="FungiDB:SAPIO_CDS5722"/>
<dbReference type="EMBL" id="JOWA01000099">
    <property type="protein sequence ID" value="KEZ42507.1"/>
    <property type="molecule type" value="Genomic_DNA"/>
</dbReference>
<dbReference type="KEGG" id="sapo:SAPIO_CDS5722"/>
<feature type="transmembrane region" description="Helical" evidence="1">
    <location>
        <begin position="399"/>
        <end position="419"/>
    </location>
</feature>
<comment type="caution">
    <text evidence="2">The sequence shown here is derived from an EMBL/GenBank/DDBJ whole genome shotgun (WGS) entry which is preliminary data.</text>
</comment>
<gene>
    <name evidence="2" type="ORF">SAPIO_CDS5722</name>
</gene>
<organism evidence="2 3">
    <name type="scientific">Pseudallescheria apiosperma</name>
    <name type="common">Scedosporium apiospermum</name>
    <dbReference type="NCBI Taxonomy" id="563466"/>
    <lineage>
        <taxon>Eukaryota</taxon>
        <taxon>Fungi</taxon>
        <taxon>Dikarya</taxon>
        <taxon>Ascomycota</taxon>
        <taxon>Pezizomycotina</taxon>
        <taxon>Sordariomycetes</taxon>
        <taxon>Hypocreomycetidae</taxon>
        <taxon>Microascales</taxon>
        <taxon>Microascaceae</taxon>
        <taxon>Scedosporium</taxon>
    </lineage>
</organism>
<evidence type="ECO:0000313" key="2">
    <source>
        <dbReference type="EMBL" id="KEZ42507.1"/>
    </source>
</evidence>
<proteinExistence type="predicted"/>
<accession>A0A084G595</accession>
<keyword evidence="1" id="KW-0812">Transmembrane</keyword>
<evidence type="ECO:0000256" key="1">
    <source>
        <dbReference type="SAM" id="Phobius"/>
    </source>
</evidence>
<dbReference type="Gene3D" id="1.20.58.340">
    <property type="entry name" value="Magnesium transport protein CorA, transmembrane region"/>
    <property type="match status" value="1"/>
</dbReference>
<dbReference type="OMA" id="VECHARM"/>
<dbReference type="GeneID" id="27724794"/>
<keyword evidence="3" id="KW-1185">Reference proteome</keyword>
<dbReference type="OrthoDB" id="2830640at2759"/>
<dbReference type="HOGENOM" id="CLU_042086_0_0_1"/>
<protein>
    <submittedName>
        <fullName evidence="2">Uncharacterized protein</fullName>
    </submittedName>
</protein>
<dbReference type="Proteomes" id="UP000028545">
    <property type="component" value="Unassembled WGS sequence"/>
</dbReference>
<reference evidence="2 3" key="1">
    <citation type="journal article" date="2014" name="Genome Announc.">
        <title>Draft genome sequence of the pathogenic fungus Scedosporium apiospermum.</title>
        <authorList>
            <person name="Vandeputte P."/>
            <person name="Ghamrawi S."/>
            <person name="Rechenmann M."/>
            <person name="Iltis A."/>
            <person name="Giraud S."/>
            <person name="Fleury M."/>
            <person name="Thornton C."/>
            <person name="Delhaes L."/>
            <person name="Meyer W."/>
            <person name="Papon N."/>
            <person name="Bouchara J.P."/>
        </authorList>
    </citation>
    <scope>NUCLEOTIDE SEQUENCE [LARGE SCALE GENOMIC DNA]</scope>
    <source>
        <strain evidence="2 3">IHEM 14462</strain>
    </source>
</reference>
<dbReference type="RefSeq" id="XP_016642306.1">
    <property type="nucleotide sequence ID" value="XM_016787991.1"/>
</dbReference>
<dbReference type="AlphaFoldDB" id="A0A084G595"/>
<sequence>MDDYLFKAHVDSCKTVQEKTSGLEIITYSGTFSPPPPRYGVKPTGTLRLVVQKEACHPDTFSPQVISLDAKHYEQMVRKFNLPTRAIEGTSVVGPFFWSFVDHSSKDPRLHILFRKSDTRKQGKTEGWEVVLSHCFSTRMTTGFVKGTSTSHSKKAIDDLIQCATQTDHPLILPLILLSYGLGLERDQQLRDTREWVRRLEQSISQRVEAQEDGSSTGTTAGVKESMADIEDTNRALVECHARMLRRRPQDWLEIISGMEDAMSLFRTRVMPETWTPELEATHSSINGRLAFYRTKLRAIEGYVHTTIERLSIQRNALTNVMAHRESIVNLQMVAMITDQRRIAQASKKDGNALKRLSMMGAVFLPGTFVASLFSMVFFNFHASDSEGRARIDVAPQLWIYFVVTAPLTLAVVLFMWLWDRKRERRAKKATNALEAGVMGMEKDVMLQLRRQRVEDRC</sequence>
<name>A0A084G595_PSEDA</name>
<keyword evidence="1" id="KW-1133">Transmembrane helix</keyword>